<dbReference type="AlphaFoldDB" id="A0A363NL14"/>
<reference evidence="2 3" key="1">
    <citation type="submission" date="2018-04" db="EMBL/GenBank/DDBJ databases">
        <title>Sphingobacterium sp. M46 Genome.</title>
        <authorList>
            <person name="Cheng J."/>
            <person name="Li Y."/>
        </authorList>
    </citation>
    <scope>NUCLEOTIDE SEQUENCE [LARGE SCALE GENOMIC DNA]</scope>
    <source>
        <strain evidence="2 3">M46</strain>
    </source>
</reference>
<name>A0A363NL14_9SPHI</name>
<dbReference type="Proteomes" id="UP000250831">
    <property type="component" value="Unassembled WGS sequence"/>
</dbReference>
<organism evidence="2 3">
    <name type="scientific">Sphingobacterium athyrii</name>
    <dbReference type="NCBI Taxonomy" id="2152717"/>
    <lineage>
        <taxon>Bacteria</taxon>
        <taxon>Pseudomonadati</taxon>
        <taxon>Bacteroidota</taxon>
        <taxon>Sphingobacteriia</taxon>
        <taxon>Sphingobacteriales</taxon>
        <taxon>Sphingobacteriaceae</taxon>
        <taxon>Sphingobacterium</taxon>
    </lineage>
</organism>
<protein>
    <submittedName>
        <fullName evidence="2">Uncharacterized protein</fullName>
    </submittedName>
</protein>
<keyword evidence="3" id="KW-1185">Reference proteome</keyword>
<evidence type="ECO:0000313" key="3">
    <source>
        <dbReference type="Proteomes" id="UP000250831"/>
    </source>
</evidence>
<comment type="caution">
    <text evidence="2">The sequence shown here is derived from an EMBL/GenBank/DDBJ whole genome shotgun (WGS) entry which is preliminary data.</text>
</comment>
<evidence type="ECO:0000256" key="1">
    <source>
        <dbReference type="SAM" id="SignalP"/>
    </source>
</evidence>
<feature type="signal peptide" evidence="1">
    <location>
        <begin position="1"/>
        <end position="21"/>
    </location>
</feature>
<proteinExistence type="predicted"/>
<keyword evidence="1" id="KW-0732">Signal</keyword>
<sequence>MIMMTKKTLLFFLFLISIAFAQQKTAITANATGQQNIVGSPENTAGKTILQSSNRKMTLLPTP</sequence>
<accession>A0A363NL14</accession>
<dbReference type="EMBL" id="QCXX01000010">
    <property type="protein sequence ID" value="PUV21508.1"/>
    <property type="molecule type" value="Genomic_DNA"/>
</dbReference>
<gene>
    <name evidence="2" type="ORF">DCO56_27290</name>
</gene>
<feature type="chain" id="PRO_5017007684" evidence="1">
    <location>
        <begin position="22"/>
        <end position="63"/>
    </location>
</feature>
<evidence type="ECO:0000313" key="2">
    <source>
        <dbReference type="EMBL" id="PUV21508.1"/>
    </source>
</evidence>